<dbReference type="SUPFAM" id="SSF53474">
    <property type="entry name" value="alpha/beta-Hydrolases"/>
    <property type="match status" value="1"/>
</dbReference>
<dbReference type="PANTHER" id="PTHR36837:SF2">
    <property type="entry name" value="POLY(3-HYDROXYALKANOATE) POLYMERASE SUBUNIT PHAC"/>
    <property type="match status" value="1"/>
</dbReference>
<evidence type="ECO:0000313" key="3">
    <source>
        <dbReference type="Proteomes" id="UP000186553"/>
    </source>
</evidence>
<dbReference type="OrthoDB" id="9767934at2"/>
<proteinExistence type="predicted"/>
<dbReference type="InterPro" id="IPR000073">
    <property type="entry name" value="AB_hydrolase_1"/>
</dbReference>
<dbReference type="AlphaFoldDB" id="A0A1C3CWD2"/>
<accession>A0A1C3CWD2</accession>
<dbReference type="STRING" id="1891224.BBP83_05795"/>
<name>A0A1C3CWD2_9GAMM</name>
<comment type="caution">
    <text evidence="2">The sequence shown here is derived from an EMBL/GenBank/DDBJ whole genome shotgun (WGS) entry which is preliminary data.</text>
</comment>
<dbReference type="RefSeq" id="WP_068886843.1">
    <property type="nucleotide sequence ID" value="NZ_CBCRUU010000006.1"/>
</dbReference>
<gene>
    <name evidence="2" type="ORF">BBP83_05795</name>
</gene>
<dbReference type="Proteomes" id="UP000186553">
    <property type="component" value="Unassembled WGS sequence"/>
</dbReference>
<dbReference type="PANTHER" id="PTHR36837">
    <property type="entry name" value="POLY(3-HYDROXYALKANOATE) POLYMERASE SUBUNIT PHAC"/>
    <property type="match status" value="1"/>
</dbReference>
<dbReference type="Pfam" id="PF00561">
    <property type="entry name" value="Abhydrolase_1"/>
    <property type="match status" value="1"/>
</dbReference>
<organism evidence="2 3">
    <name type="scientific">Acinetobacter celticus</name>
    <dbReference type="NCBI Taxonomy" id="1891224"/>
    <lineage>
        <taxon>Bacteria</taxon>
        <taxon>Pseudomonadati</taxon>
        <taxon>Pseudomonadota</taxon>
        <taxon>Gammaproteobacteria</taxon>
        <taxon>Moraxellales</taxon>
        <taxon>Moraxellaceae</taxon>
        <taxon>Acinetobacter</taxon>
    </lineage>
</organism>
<dbReference type="InterPro" id="IPR051321">
    <property type="entry name" value="PHA/PHB_synthase"/>
</dbReference>
<keyword evidence="3" id="KW-1185">Reference proteome</keyword>
<protein>
    <submittedName>
        <fullName evidence="2">Poly(R)-hydroxyalkanoic acid synthase</fullName>
    </submittedName>
</protein>
<reference evidence="2 3" key="1">
    <citation type="submission" date="2016-07" db="EMBL/GenBank/DDBJ databases">
        <title>Acinetobacter sp. ANC 4603.</title>
        <authorList>
            <person name="Radolfova-Krizova L."/>
            <person name="Nemec A."/>
        </authorList>
    </citation>
    <scope>NUCLEOTIDE SEQUENCE [LARGE SCALE GENOMIC DNA]</scope>
    <source>
        <strain evidence="2 3">ANC 4603</strain>
    </source>
</reference>
<dbReference type="Gene3D" id="3.40.50.1820">
    <property type="entry name" value="alpha/beta hydrolase"/>
    <property type="match status" value="1"/>
</dbReference>
<dbReference type="EMBL" id="MBDL01000009">
    <property type="protein sequence ID" value="ODA12969.1"/>
    <property type="molecule type" value="Genomic_DNA"/>
</dbReference>
<evidence type="ECO:0000313" key="2">
    <source>
        <dbReference type="EMBL" id="ODA12969.1"/>
    </source>
</evidence>
<feature type="domain" description="AB hydrolase-1" evidence="1">
    <location>
        <begin position="77"/>
        <end position="169"/>
    </location>
</feature>
<evidence type="ECO:0000259" key="1">
    <source>
        <dbReference type="Pfam" id="PF00561"/>
    </source>
</evidence>
<dbReference type="InterPro" id="IPR029058">
    <property type="entry name" value="AB_hydrolase_fold"/>
</dbReference>
<sequence length="367" mass="41837">MYPIKKKLLIQQKKLKHLSARVFNAKSLILSQTTPYEVIEEYKYCKIRYYASPNKKYQEPLVFVAPLAINMAIYDLYPYRSLVKHFQHSGFDVYLLEWTKFNYQDRFLNFLSFIDDALPHCINTICQHAQSKDISLHGWSMAGVFVTLYTALHQPEHVKNLIVLGSPIDSYASGRIGQLFKKINTLISRNHALQKNLYNGQIPKYFIHTSGRINALGFKILDPKGWFESQKQFLMNLANTQTVYEHATMGDFLNHMLDYPGGINQDMVLNVWLQNPLKNGVIQLSDKAVHLKDISCSLLVGAGSSDQIVTAEAAQPLCELTSSQDVTFTLIPGGHLGLMSSQKSANIFWPKLTTWLEQRSTLLKTDN</sequence>